<feature type="domain" description="AprE-like beta-barrel" evidence="1">
    <location>
        <begin position="62"/>
        <end position="125"/>
    </location>
</feature>
<dbReference type="EMBL" id="CP101987">
    <property type="protein sequence ID" value="UUI72370.1"/>
    <property type="molecule type" value="Genomic_DNA"/>
</dbReference>
<sequence length="149" mass="15876">MNHDAFIMEVEMDAIRPVVAEQVAESGGLLSWLDSRVAAGQQLSASEALVWLDLVRGSGTTLASVDAETTPEVWGVVTTVSAAPSVDPSTGETNYVARLSVDDDAPGSLREAFVAGMPVEAQLQMGRRTVLSYLLKPMSDQLARALKEE</sequence>
<reference evidence="2 3" key="1">
    <citation type="submission" date="2022-07" db="EMBL/GenBank/DDBJ databases">
        <title>Novel species in genus cellulomonas.</title>
        <authorList>
            <person name="Ye L."/>
        </authorList>
    </citation>
    <scope>NUCLEOTIDE SEQUENCE [LARGE SCALE GENOMIC DNA]</scope>
    <source>
        <strain evidence="3">zg-B89</strain>
    </source>
</reference>
<accession>A0ABY5KTB4</accession>
<evidence type="ECO:0000313" key="2">
    <source>
        <dbReference type="EMBL" id="UUI72370.1"/>
    </source>
</evidence>
<organism evidence="2 3">
    <name type="scientific">Cellulomonas xiejunii</name>
    <dbReference type="NCBI Taxonomy" id="2968083"/>
    <lineage>
        <taxon>Bacteria</taxon>
        <taxon>Bacillati</taxon>
        <taxon>Actinomycetota</taxon>
        <taxon>Actinomycetes</taxon>
        <taxon>Micrococcales</taxon>
        <taxon>Cellulomonadaceae</taxon>
        <taxon>Cellulomonas</taxon>
    </lineage>
</organism>
<keyword evidence="3" id="KW-1185">Reference proteome</keyword>
<gene>
    <name evidence="2" type="ORF">NP048_02555</name>
</gene>
<dbReference type="Proteomes" id="UP001316384">
    <property type="component" value="Chromosome"/>
</dbReference>
<evidence type="ECO:0000313" key="3">
    <source>
        <dbReference type="Proteomes" id="UP001316384"/>
    </source>
</evidence>
<name>A0ABY5KTB4_9CELL</name>
<protein>
    <recommendedName>
        <fullName evidence="1">AprE-like beta-barrel domain-containing protein</fullName>
    </recommendedName>
</protein>
<dbReference type="RefSeq" id="WP_256769422.1">
    <property type="nucleotide sequence ID" value="NZ_CP101987.1"/>
</dbReference>
<dbReference type="Pfam" id="PF26002">
    <property type="entry name" value="Beta-barrel_AprE"/>
    <property type="match status" value="1"/>
</dbReference>
<dbReference type="InterPro" id="IPR058982">
    <property type="entry name" value="Beta-barrel_AprE"/>
</dbReference>
<proteinExistence type="predicted"/>
<evidence type="ECO:0000259" key="1">
    <source>
        <dbReference type="Pfam" id="PF26002"/>
    </source>
</evidence>